<dbReference type="RefSeq" id="WP_088251651.1">
    <property type="nucleotide sequence ID" value="NZ_NIDE01000001.1"/>
</dbReference>
<protein>
    <recommendedName>
        <fullName evidence="4">DUF5666 domain-containing protein</fullName>
    </recommendedName>
</protein>
<evidence type="ECO:0008006" key="4">
    <source>
        <dbReference type="Google" id="ProtNLM"/>
    </source>
</evidence>
<dbReference type="InterPro" id="IPR011045">
    <property type="entry name" value="N2O_reductase_N"/>
</dbReference>
<evidence type="ECO:0000313" key="3">
    <source>
        <dbReference type="Proteomes" id="UP000214646"/>
    </source>
</evidence>
<dbReference type="EMBL" id="NIDE01000001">
    <property type="protein sequence ID" value="OWK46421.1"/>
    <property type="molecule type" value="Genomic_DNA"/>
</dbReference>
<organism evidence="2 3">
    <name type="scientific">Fimbriiglobus ruber</name>
    <dbReference type="NCBI Taxonomy" id="1908690"/>
    <lineage>
        <taxon>Bacteria</taxon>
        <taxon>Pseudomonadati</taxon>
        <taxon>Planctomycetota</taxon>
        <taxon>Planctomycetia</taxon>
        <taxon>Gemmatales</taxon>
        <taxon>Gemmataceae</taxon>
        <taxon>Fimbriiglobus</taxon>
    </lineage>
</organism>
<gene>
    <name evidence="2" type="ORF">FRUB_00120</name>
</gene>
<feature type="chain" id="PRO_5012736711" description="DUF5666 domain-containing protein" evidence="1">
    <location>
        <begin position="22"/>
        <end position="122"/>
    </location>
</feature>
<feature type="signal peptide" evidence="1">
    <location>
        <begin position="1"/>
        <end position="21"/>
    </location>
</feature>
<dbReference type="AlphaFoldDB" id="A0A225DYI2"/>
<reference evidence="3" key="1">
    <citation type="submission" date="2017-06" db="EMBL/GenBank/DDBJ databases">
        <title>Genome analysis of Fimbriiglobus ruber SP5, the first member of the order Planctomycetales with confirmed chitinolytic capability.</title>
        <authorList>
            <person name="Ravin N.V."/>
            <person name="Rakitin A.L."/>
            <person name="Ivanova A.A."/>
            <person name="Beletsky A.V."/>
            <person name="Kulichevskaya I.S."/>
            <person name="Mardanov A.V."/>
            <person name="Dedysh S.N."/>
        </authorList>
    </citation>
    <scope>NUCLEOTIDE SEQUENCE [LARGE SCALE GENOMIC DNA]</scope>
    <source>
        <strain evidence="3">SP5</strain>
    </source>
</reference>
<evidence type="ECO:0000313" key="2">
    <source>
        <dbReference type="EMBL" id="OWK46421.1"/>
    </source>
</evidence>
<keyword evidence="1" id="KW-0732">Signal</keyword>
<comment type="caution">
    <text evidence="2">The sequence shown here is derived from an EMBL/GenBank/DDBJ whole genome shotgun (WGS) entry which is preliminary data.</text>
</comment>
<evidence type="ECO:0000256" key="1">
    <source>
        <dbReference type="SAM" id="SignalP"/>
    </source>
</evidence>
<accession>A0A225DYI2</accession>
<name>A0A225DYI2_9BACT</name>
<sequence length="122" mass="12624">MKRFVLAAVLAVSIGTVALSADELKGTVKGIDAAKNQITVTVDGKSTVYTVGKDASIVSVANMKGKKGKTTEKVTPIDTGLAGIKTGATVTFLTETQDGKDVITSVKVADTNPAKKKKKKTN</sequence>
<keyword evidence="3" id="KW-1185">Reference proteome</keyword>
<proteinExistence type="predicted"/>
<dbReference type="Proteomes" id="UP000214646">
    <property type="component" value="Unassembled WGS sequence"/>
</dbReference>
<dbReference type="SUPFAM" id="SSF50974">
    <property type="entry name" value="Nitrous oxide reductase, N-terminal domain"/>
    <property type="match status" value="1"/>
</dbReference>